<dbReference type="InterPro" id="IPR007392">
    <property type="entry name" value="GD_AH_second"/>
</dbReference>
<name>A0ABT2EVI7_9BACT</name>
<proteinExistence type="inferred from homology"/>
<dbReference type="PANTHER" id="PTHR30536">
    <property type="entry name" value="ALTRONATE/GALACTARATE DEHYDRATASE"/>
    <property type="match status" value="1"/>
</dbReference>
<reference evidence="4 5" key="1">
    <citation type="submission" date="2022-08" db="EMBL/GenBank/DDBJ databases">
        <title>Bacterial and archaeal communities from various locations to study Microbial Dark Matter (Phase II).</title>
        <authorList>
            <person name="Stepanauskas R."/>
        </authorList>
    </citation>
    <scope>NUCLEOTIDE SEQUENCE [LARGE SCALE GENOMIC DNA]</scope>
    <source>
        <strain evidence="4 5">PD1</strain>
    </source>
</reference>
<comment type="caution">
    <text evidence="4">The sequence shown here is derived from an EMBL/GenBank/DDBJ whole genome shotgun (WGS) entry which is preliminary data.</text>
</comment>
<dbReference type="RefSeq" id="WP_259101402.1">
    <property type="nucleotide sequence ID" value="NZ_CP130454.1"/>
</dbReference>
<protein>
    <submittedName>
        <fullName evidence="4">Altronate hydrolase</fullName>
        <ecNumber evidence="4">4.2.1.7</ecNumber>
    </submittedName>
</protein>
<dbReference type="GO" id="GO:0008789">
    <property type="term" value="F:altronate dehydratase activity"/>
    <property type="evidence" value="ECO:0007669"/>
    <property type="project" value="UniProtKB-EC"/>
</dbReference>
<gene>
    <name evidence="4" type="ORF">M2350_003379</name>
</gene>
<accession>A0ABT2EVI7</accession>
<comment type="similarity">
    <text evidence="1">Belongs to the UxaA family.</text>
</comment>
<dbReference type="GO" id="GO:0016787">
    <property type="term" value="F:hydrolase activity"/>
    <property type="evidence" value="ECO:0007669"/>
    <property type="project" value="UniProtKB-KW"/>
</dbReference>
<dbReference type="EMBL" id="JANUCP010000008">
    <property type="protein sequence ID" value="MCS3920938.1"/>
    <property type="molecule type" value="Genomic_DNA"/>
</dbReference>
<dbReference type="SMART" id="SM00858">
    <property type="entry name" value="SAF"/>
    <property type="match status" value="1"/>
</dbReference>
<dbReference type="PANTHER" id="PTHR30536:SF5">
    <property type="entry name" value="ALTRONATE DEHYDRATASE"/>
    <property type="match status" value="1"/>
</dbReference>
<dbReference type="Pfam" id="PF20629">
    <property type="entry name" value="GD_AH_C"/>
    <property type="match status" value="1"/>
</dbReference>
<dbReference type="InterPro" id="IPR052172">
    <property type="entry name" value="UxaA_altronate/galactarate_dh"/>
</dbReference>
<keyword evidence="4" id="KW-0378">Hydrolase</keyword>
<keyword evidence="5" id="KW-1185">Reference proteome</keyword>
<dbReference type="Pfam" id="PF04295">
    <property type="entry name" value="GD_AH_second"/>
    <property type="match status" value="1"/>
</dbReference>
<dbReference type="Proteomes" id="UP001204798">
    <property type="component" value="Unassembled WGS sequence"/>
</dbReference>
<evidence type="ECO:0000313" key="4">
    <source>
        <dbReference type="EMBL" id="MCS3920938.1"/>
    </source>
</evidence>
<evidence type="ECO:0000256" key="2">
    <source>
        <dbReference type="ARBA" id="ARBA00023239"/>
    </source>
</evidence>
<keyword evidence="2 4" id="KW-0456">Lyase</keyword>
<organism evidence="4 5">
    <name type="scientific">Candidatus Fervidibacter sacchari</name>
    <dbReference type="NCBI Taxonomy" id="1448929"/>
    <lineage>
        <taxon>Bacteria</taxon>
        <taxon>Candidatus Fervidibacterota</taxon>
        <taxon>Candidatus Fervidibacter</taxon>
    </lineage>
</organism>
<feature type="domain" description="SAF" evidence="3">
    <location>
        <begin position="16"/>
        <end position="86"/>
    </location>
</feature>
<dbReference type="InterPro" id="IPR013974">
    <property type="entry name" value="SAF"/>
</dbReference>
<dbReference type="InterPro" id="IPR048332">
    <property type="entry name" value="GD_AH_C"/>
</dbReference>
<evidence type="ECO:0000259" key="3">
    <source>
        <dbReference type="SMART" id="SM00858"/>
    </source>
</evidence>
<evidence type="ECO:0000256" key="1">
    <source>
        <dbReference type="ARBA" id="ARBA00010986"/>
    </source>
</evidence>
<dbReference type="Gene3D" id="2.30.130.110">
    <property type="match status" value="1"/>
</dbReference>
<evidence type="ECO:0000313" key="5">
    <source>
        <dbReference type="Proteomes" id="UP001204798"/>
    </source>
</evidence>
<dbReference type="EC" id="4.2.1.7" evidence="4"/>
<sequence>MKVDLERVALVVHSDDNVAVAKTQIAAGTIVVWRGREIEVREDVSPGHRFALVDLPPQTPIKQYGQPFATSLGIRLGELIKRERISNELPQRAVTPASKNAPPEYFSDEQIPTWQGYRRNDGKFGTRNYIVVAPTSMCSSTEALQIALKAEAFLWSPEDFPNVTGIVALPHNKGCGCPLGTPVEMTLKMLARYIEHPNVAAAIVIELGCEKANLEAFSKYIEPLSERKPVKTLSVQECGGTQATVKKGLDIVGEFLELANQFQREPVPASELILGVKCGGSDAFSGITANPALGYAADLLIRCRGTVIMTEIPEIYGAEHLLAERAKDEEVARQIFEAVEWFRKYVGVFGHDLDENPSPGNVEGGLVNIAIKSLGAIAKAGTTRVEGVIGYADLPPSKGLYLMQGPGYDQESTPGLVAAGAQIVGFTTGRGTTIGNAIAPVIKIASNTTTYERMKNDLDINAGLILEGGATIEEVGRLIFEELLKVASGKPCKAELNGHREFQIWTVEGVSL</sequence>